<protein>
    <submittedName>
        <fullName evidence="2">Uncharacterized protein</fullName>
    </submittedName>
</protein>
<reference evidence="2 3" key="1">
    <citation type="submission" date="2021-06" db="EMBL/GenBank/DDBJ databases">
        <authorList>
            <person name="Palmer J.M."/>
        </authorList>
    </citation>
    <scope>NUCLEOTIDE SEQUENCE [LARGE SCALE GENOMIC DNA]</scope>
    <source>
        <strain evidence="2 3">MEX-2019</strain>
        <tissue evidence="2">Muscle</tissue>
    </source>
</reference>
<feature type="region of interest" description="Disordered" evidence="1">
    <location>
        <begin position="1"/>
        <end position="31"/>
    </location>
</feature>
<gene>
    <name evidence="2" type="ORF">CRENBAI_018370</name>
</gene>
<evidence type="ECO:0000313" key="2">
    <source>
        <dbReference type="EMBL" id="KAK5606583.1"/>
    </source>
</evidence>
<sequence length="52" mass="6498">MQTRKKKTAKETEEDQGEKRRRQYRQQHINRDIQTLAQHILHFRRTEMADDF</sequence>
<dbReference type="EMBL" id="JAHHUM010002061">
    <property type="protein sequence ID" value="KAK5606583.1"/>
    <property type="molecule type" value="Genomic_DNA"/>
</dbReference>
<proteinExistence type="predicted"/>
<name>A0AAV9RBB7_9TELE</name>
<keyword evidence="3" id="KW-1185">Reference proteome</keyword>
<accession>A0AAV9RBB7</accession>
<evidence type="ECO:0000313" key="3">
    <source>
        <dbReference type="Proteomes" id="UP001311232"/>
    </source>
</evidence>
<organism evidence="2 3">
    <name type="scientific">Crenichthys baileyi</name>
    <name type="common">White River springfish</name>
    <dbReference type="NCBI Taxonomy" id="28760"/>
    <lineage>
        <taxon>Eukaryota</taxon>
        <taxon>Metazoa</taxon>
        <taxon>Chordata</taxon>
        <taxon>Craniata</taxon>
        <taxon>Vertebrata</taxon>
        <taxon>Euteleostomi</taxon>
        <taxon>Actinopterygii</taxon>
        <taxon>Neopterygii</taxon>
        <taxon>Teleostei</taxon>
        <taxon>Neoteleostei</taxon>
        <taxon>Acanthomorphata</taxon>
        <taxon>Ovalentaria</taxon>
        <taxon>Atherinomorphae</taxon>
        <taxon>Cyprinodontiformes</taxon>
        <taxon>Goodeidae</taxon>
        <taxon>Crenichthys</taxon>
    </lineage>
</organism>
<comment type="caution">
    <text evidence="2">The sequence shown here is derived from an EMBL/GenBank/DDBJ whole genome shotgun (WGS) entry which is preliminary data.</text>
</comment>
<dbReference type="AlphaFoldDB" id="A0AAV9RBB7"/>
<dbReference type="Proteomes" id="UP001311232">
    <property type="component" value="Unassembled WGS sequence"/>
</dbReference>
<evidence type="ECO:0000256" key="1">
    <source>
        <dbReference type="SAM" id="MobiDB-lite"/>
    </source>
</evidence>